<evidence type="ECO:0000313" key="3">
    <source>
        <dbReference type="Proteomes" id="UP000280296"/>
    </source>
</evidence>
<organism evidence="2 3">
    <name type="scientific">Tautonia sociabilis</name>
    <dbReference type="NCBI Taxonomy" id="2080755"/>
    <lineage>
        <taxon>Bacteria</taxon>
        <taxon>Pseudomonadati</taxon>
        <taxon>Planctomycetota</taxon>
        <taxon>Planctomycetia</taxon>
        <taxon>Isosphaerales</taxon>
        <taxon>Isosphaeraceae</taxon>
        <taxon>Tautonia</taxon>
    </lineage>
</organism>
<reference evidence="2 3" key="1">
    <citation type="submission" date="2018-12" db="EMBL/GenBank/DDBJ databases">
        <authorList>
            <person name="Toschakov S.V."/>
        </authorList>
    </citation>
    <scope>NUCLEOTIDE SEQUENCE [LARGE SCALE GENOMIC DNA]</scope>
    <source>
        <strain evidence="2 3">GM2012</strain>
    </source>
</reference>
<accession>A0A432MNU4</accession>
<gene>
    <name evidence="2" type="ORF">TsocGM_05135</name>
</gene>
<dbReference type="AlphaFoldDB" id="A0A432MNU4"/>
<feature type="region of interest" description="Disordered" evidence="1">
    <location>
        <begin position="1"/>
        <end position="22"/>
    </location>
</feature>
<evidence type="ECO:0000313" key="2">
    <source>
        <dbReference type="EMBL" id="RUL88748.1"/>
    </source>
</evidence>
<protein>
    <submittedName>
        <fullName evidence="2">Uncharacterized protein</fullName>
    </submittedName>
</protein>
<dbReference type="RefSeq" id="WP_126724236.1">
    <property type="nucleotide sequence ID" value="NZ_RYZH01000007.1"/>
</dbReference>
<evidence type="ECO:0000256" key="1">
    <source>
        <dbReference type="SAM" id="MobiDB-lite"/>
    </source>
</evidence>
<reference evidence="2 3" key="2">
    <citation type="submission" date="2019-01" db="EMBL/GenBank/DDBJ databases">
        <title>Tautonia sociabilis, a novel thermotolerant planctomycete of Isosphaeraceae family, isolated from a 4000 m deep subterranean habitat.</title>
        <authorList>
            <person name="Kovaleva O.L."/>
            <person name="Elcheninov A.G."/>
            <person name="Van Heerden E."/>
            <person name="Toshchakov S.V."/>
            <person name="Novikov A."/>
            <person name="Bonch-Osmolovskaya E.A."/>
            <person name="Kublanov I.V."/>
        </authorList>
    </citation>
    <scope>NUCLEOTIDE SEQUENCE [LARGE SCALE GENOMIC DNA]</scope>
    <source>
        <strain evidence="2 3">GM2012</strain>
    </source>
</reference>
<dbReference type="OrthoDB" id="276990at2"/>
<sequence length="194" mass="22226">MEFESDREEPMPDPGSPPWSPRRRWSRWAVNGWLVLHVSAIIIAPASVAPSSFLAVTAWEVVHPYLQLLYLNHGYHFFAPEPSYSTLLEFQAERADGSVIARGRIPDRRIVPRLLYHRHFMLSEHMAGAPEEVRELWHRSFAEHIGRKYGADVVRLSQVSHYLPTIPAVQQGIGLDHPDSYEVVSLGAYRCDEF</sequence>
<dbReference type="Proteomes" id="UP000280296">
    <property type="component" value="Unassembled WGS sequence"/>
</dbReference>
<proteinExistence type="predicted"/>
<keyword evidence="3" id="KW-1185">Reference proteome</keyword>
<comment type="caution">
    <text evidence="2">The sequence shown here is derived from an EMBL/GenBank/DDBJ whole genome shotgun (WGS) entry which is preliminary data.</text>
</comment>
<dbReference type="EMBL" id="RYZH01000007">
    <property type="protein sequence ID" value="RUL88748.1"/>
    <property type="molecule type" value="Genomic_DNA"/>
</dbReference>
<name>A0A432MNU4_9BACT</name>